<dbReference type="AlphaFoldDB" id="A0A0Q2X157"/>
<gene>
    <name evidence="1" type="ORF">AO501_23190</name>
</gene>
<evidence type="ECO:0000313" key="1">
    <source>
        <dbReference type="EMBL" id="KQH75404.1"/>
    </source>
</evidence>
<organism evidence="1 2">
    <name type="scientific">Mycobacterium gordonae</name>
    <dbReference type="NCBI Taxonomy" id="1778"/>
    <lineage>
        <taxon>Bacteria</taxon>
        <taxon>Bacillati</taxon>
        <taxon>Actinomycetota</taxon>
        <taxon>Actinomycetes</taxon>
        <taxon>Mycobacteriales</taxon>
        <taxon>Mycobacteriaceae</taxon>
        <taxon>Mycobacterium</taxon>
    </lineage>
</organism>
<reference evidence="1 2" key="1">
    <citation type="submission" date="2015-10" db="EMBL/GenBank/DDBJ databases">
        <title>Mycobacterium gordonae draft genome assembly.</title>
        <authorList>
            <person name="Ustinova V."/>
            <person name="Smirnova T."/>
            <person name="Blagodatskikh K."/>
            <person name="Varlamov D."/>
            <person name="Larionova E."/>
            <person name="Chernousova L."/>
        </authorList>
    </citation>
    <scope>NUCLEOTIDE SEQUENCE [LARGE SCALE GENOMIC DNA]</scope>
    <source>
        <strain evidence="1 2">CTRI 14-8773</strain>
    </source>
</reference>
<comment type="caution">
    <text evidence="1">The sequence shown here is derived from an EMBL/GenBank/DDBJ whole genome shotgun (WGS) entry which is preliminary data.</text>
</comment>
<evidence type="ECO:0000313" key="2">
    <source>
        <dbReference type="Proteomes" id="UP000051677"/>
    </source>
</evidence>
<dbReference type="Proteomes" id="UP000051677">
    <property type="component" value="Unassembled WGS sequence"/>
</dbReference>
<proteinExistence type="predicted"/>
<protein>
    <submittedName>
        <fullName evidence="1">Uncharacterized protein</fullName>
    </submittedName>
</protein>
<accession>A0A0Q2X157</accession>
<name>A0A0Q2X157_MYCGO</name>
<dbReference type="EMBL" id="LKTM01000377">
    <property type="protein sequence ID" value="KQH75404.1"/>
    <property type="molecule type" value="Genomic_DNA"/>
</dbReference>
<sequence>MEFADQTLAVVAAGQDVGDEMGHSDASRGGSGFDVLVYLFNGAAQDEFALTLISLSHGATLRDSGHRTRRGLAMLW</sequence>